<evidence type="ECO:0000313" key="2">
    <source>
        <dbReference type="EMBL" id="MDY0748904.1"/>
    </source>
</evidence>
<reference evidence="2 3" key="1">
    <citation type="submission" date="2023-11" db="EMBL/GenBank/DDBJ databases">
        <title>Paucibacter sp. nov., isolated from fresh soil in Korea.</title>
        <authorList>
            <person name="Le N.T.T."/>
        </authorList>
    </citation>
    <scope>NUCLEOTIDE SEQUENCE [LARGE SCALE GENOMIC DNA]</scope>
    <source>
        <strain evidence="2 3">R3-3</strain>
    </source>
</reference>
<keyword evidence="3" id="KW-1185">Reference proteome</keyword>
<gene>
    <name evidence="2" type="ORF">SNE35_30680</name>
</gene>
<evidence type="ECO:0008006" key="4">
    <source>
        <dbReference type="Google" id="ProtNLM"/>
    </source>
</evidence>
<feature type="chain" id="PRO_5046590497" description="Cell envelope biogenesis protein TolA" evidence="1">
    <location>
        <begin position="28"/>
        <end position="184"/>
    </location>
</feature>
<organism evidence="2 3">
    <name type="scientific">Roseateles agri</name>
    <dbReference type="NCBI Taxonomy" id="3098619"/>
    <lineage>
        <taxon>Bacteria</taxon>
        <taxon>Pseudomonadati</taxon>
        <taxon>Pseudomonadota</taxon>
        <taxon>Betaproteobacteria</taxon>
        <taxon>Burkholderiales</taxon>
        <taxon>Sphaerotilaceae</taxon>
        <taxon>Roseateles</taxon>
    </lineage>
</organism>
<evidence type="ECO:0000256" key="1">
    <source>
        <dbReference type="SAM" id="SignalP"/>
    </source>
</evidence>
<sequence length="184" mass="19735">MKQTQLNLRASLFTAALLALPIGQALAMDHSEYAAGKSRIEDAYKADKAGCKSLSGNGKDVCMEEAKAKEKVAKAELEHDYTGKESDWVKVLKTRAETTYDVAKERCDDQAGNNKDVCVKEAKAAKESALADAKASKKIHDARADAADQKRDADYKVATEKCDALAGDAKSSCIAQAKANFGKS</sequence>
<accession>A0ABU5DTR9</accession>
<feature type="signal peptide" evidence="1">
    <location>
        <begin position="1"/>
        <end position="27"/>
    </location>
</feature>
<keyword evidence="1" id="KW-0732">Signal</keyword>
<dbReference type="RefSeq" id="WP_320426874.1">
    <property type="nucleotide sequence ID" value="NZ_JAXCLA010000012.1"/>
</dbReference>
<name>A0ABU5DTR9_9BURK</name>
<evidence type="ECO:0000313" key="3">
    <source>
        <dbReference type="Proteomes" id="UP001285263"/>
    </source>
</evidence>
<protein>
    <recommendedName>
        <fullName evidence="4">Cell envelope biogenesis protein TolA</fullName>
    </recommendedName>
</protein>
<dbReference type="EMBL" id="JAXCLA010000012">
    <property type="protein sequence ID" value="MDY0748904.1"/>
    <property type="molecule type" value="Genomic_DNA"/>
</dbReference>
<dbReference type="Proteomes" id="UP001285263">
    <property type="component" value="Unassembled WGS sequence"/>
</dbReference>
<proteinExistence type="predicted"/>
<comment type="caution">
    <text evidence="2">The sequence shown here is derived from an EMBL/GenBank/DDBJ whole genome shotgun (WGS) entry which is preliminary data.</text>
</comment>